<comment type="caution">
    <text evidence="6">The sequence shown here is derived from an EMBL/GenBank/DDBJ whole genome shotgun (WGS) entry which is preliminary data.</text>
</comment>
<keyword evidence="7" id="KW-1185">Reference proteome</keyword>
<feature type="domain" description="DRBM" evidence="5">
    <location>
        <begin position="226"/>
        <end position="294"/>
    </location>
</feature>
<accession>A0A314L9K1</accession>
<dbReference type="Pfam" id="PF00035">
    <property type="entry name" value="dsrm"/>
    <property type="match status" value="2"/>
</dbReference>
<dbReference type="AlphaFoldDB" id="A0A314L9K1"/>
<feature type="domain" description="DRBM" evidence="5">
    <location>
        <begin position="1"/>
        <end position="70"/>
    </location>
</feature>
<dbReference type="SMART" id="SM00358">
    <property type="entry name" value="DSRM"/>
    <property type="match status" value="3"/>
</dbReference>
<name>A0A314L9K1_NICAT</name>
<organism evidence="6 7">
    <name type="scientific">Nicotiana attenuata</name>
    <name type="common">Coyote tobacco</name>
    <dbReference type="NCBI Taxonomy" id="49451"/>
    <lineage>
        <taxon>Eukaryota</taxon>
        <taxon>Viridiplantae</taxon>
        <taxon>Streptophyta</taxon>
        <taxon>Embryophyta</taxon>
        <taxon>Tracheophyta</taxon>
        <taxon>Spermatophyta</taxon>
        <taxon>Magnoliopsida</taxon>
        <taxon>eudicotyledons</taxon>
        <taxon>Gunneridae</taxon>
        <taxon>Pentapetalae</taxon>
        <taxon>asterids</taxon>
        <taxon>lamiids</taxon>
        <taxon>Solanales</taxon>
        <taxon>Solanaceae</taxon>
        <taxon>Nicotianoideae</taxon>
        <taxon>Nicotianeae</taxon>
        <taxon>Nicotiana</taxon>
    </lineage>
</organism>
<dbReference type="PANTHER" id="PTHR46031">
    <property type="match status" value="1"/>
</dbReference>
<proteinExistence type="predicted"/>
<dbReference type="OrthoDB" id="5274873at2759"/>
<dbReference type="Proteomes" id="UP000187609">
    <property type="component" value="Unassembled WGS sequence"/>
</dbReference>
<evidence type="ECO:0000256" key="2">
    <source>
        <dbReference type="ARBA" id="ARBA00022884"/>
    </source>
</evidence>
<dbReference type="SUPFAM" id="SSF54768">
    <property type="entry name" value="dsRNA-binding domain-like"/>
    <property type="match status" value="3"/>
</dbReference>
<dbReference type="InterPro" id="IPR014720">
    <property type="entry name" value="dsRBD_dom"/>
</dbReference>
<gene>
    <name evidence="6" type="primary">DRB1_1</name>
    <name evidence="6" type="ORF">A4A49_36939</name>
</gene>
<dbReference type="SMR" id="A0A314L9K1"/>
<dbReference type="EMBL" id="MJEQ01000228">
    <property type="protein sequence ID" value="OIT38173.1"/>
    <property type="molecule type" value="Genomic_DNA"/>
</dbReference>
<evidence type="ECO:0000313" key="7">
    <source>
        <dbReference type="Proteomes" id="UP000187609"/>
    </source>
</evidence>
<sequence length="530" mass="58526">MYKSKLQELCQNKKWGLPKYCSMKDGAEHNPQFKASVVVDGINFDSPTFYKSSKEAHNEAAKFAFLHFTSGGSLPTMEDSGVTKIEEACQNLRDHLITSEIEQVGVSIPTIKGSGPATIERACKSLQDNLNTSKIKQEDSHYQCKKKLQMYAKREKLSEPVYHSKRKSSSRDRHNDLHFEATVTVAGELFKSPGAYKTAEEAEDAVAQHALMTLVTVAFQTSNTGNYKSFLQELAQHEGLCLPEYKTIRIGEPHNLTFFSSVEFEGEVFHGNASNSRKQAEENAAKVAYMELAKCKSFHTSYPLTVSSDLEGEIFKTESCLDSLSISHSAATSTVKDVHQPEESKRKTHQLGDSTISSETKDEKLSFSPCESLLSVAKKRGNPTVGCPPNSTSVLMSFEVEDEEKEDEEMVHSKHASAQSIGAEKFNASSLLRSVHELSVNENSPSSMESMVHLPKETISSAAMAPTHSSTVSNANSSARKTAETKSYLLCNRVTVYKSIPDEVPKGTIVLPIGEDKWVVVNLEFPNEKV</sequence>
<protein>
    <submittedName>
        <fullName evidence="6">Double-stranded rna-binding protein 1</fullName>
    </submittedName>
</protein>
<evidence type="ECO:0000256" key="1">
    <source>
        <dbReference type="ARBA" id="ARBA00022737"/>
    </source>
</evidence>
<evidence type="ECO:0000313" key="6">
    <source>
        <dbReference type="EMBL" id="OIT38173.1"/>
    </source>
</evidence>
<dbReference type="KEGG" id="nau:109239751"/>
<evidence type="ECO:0000259" key="5">
    <source>
        <dbReference type="PROSITE" id="PS50137"/>
    </source>
</evidence>
<evidence type="ECO:0000256" key="4">
    <source>
        <dbReference type="SAM" id="MobiDB-lite"/>
    </source>
</evidence>
<dbReference type="GeneID" id="109239751"/>
<dbReference type="Gene3D" id="3.30.160.20">
    <property type="match status" value="3"/>
</dbReference>
<feature type="region of interest" description="Disordered" evidence="4">
    <location>
        <begin position="332"/>
        <end position="362"/>
    </location>
</feature>
<keyword evidence="2 3" id="KW-0694">RNA-binding</keyword>
<dbReference type="PROSITE" id="PS50137">
    <property type="entry name" value="DS_RBD"/>
    <property type="match status" value="2"/>
</dbReference>
<dbReference type="Gramene" id="OIT38173">
    <property type="protein sequence ID" value="OIT38173"/>
    <property type="gene ID" value="A4A49_36939"/>
</dbReference>
<keyword evidence="1" id="KW-0677">Repeat</keyword>
<feature type="compositionally biased region" description="Basic and acidic residues" evidence="4">
    <location>
        <begin position="336"/>
        <end position="345"/>
    </location>
</feature>
<dbReference type="PANTHER" id="PTHR46031:SF31">
    <property type="entry name" value="DOUBLE-STRANDED RNA-BINDING PROTEIN 1-LIKE"/>
    <property type="match status" value="1"/>
</dbReference>
<evidence type="ECO:0000256" key="3">
    <source>
        <dbReference type="PROSITE-ProRule" id="PRU00266"/>
    </source>
</evidence>
<reference evidence="6" key="1">
    <citation type="submission" date="2016-11" db="EMBL/GenBank/DDBJ databases">
        <title>The genome of Nicotiana attenuata.</title>
        <authorList>
            <person name="Xu S."/>
            <person name="Brockmoeller T."/>
            <person name="Gaquerel E."/>
            <person name="Navarro A."/>
            <person name="Kuhl H."/>
            <person name="Gase K."/>
            <person name="Ling Z."/>
            <person name="Zhou W."/>
            <person name="Kreitzer C."/>
            <person name="Stanke M."/>
            <person name="Tang H."/>
            <person name="Lyons E."/>
            <person name="Pandey P."/>
            <person name="Pandey S.P."/>
            <person name="Timmermann B."/>
            <person name="Baldwin I.T."/>
        </authorList>
    </citation>
    <scope>NUCLEOTIDE SEQUENCE [LARGE SCALE GENOMIC DNA]</scope>
    <source>
        <strain evidence="6">UT</strain>
    </source>
</reference>
<dbReference type="GO" id="GO:0003723">
    <property type="term" value="F:RNA binding"/>
    <property type="evidence" value="ECO:0007669"/>
    <property type="project" value="UniProtKB-UniRule"/>
</dbReference>